<dbReference type="InterPro" id="IPR035906">
    <property type="entry name" value="MetI-like_sf"/>
</dbReference>
<comment type="subcellular location">
    <subcellularLocation>
        <location evidence="1 7">Cell membrane</location>
        <topology evidence="1 7">Multi-pass membrane protein</topology>
    </subcellularLocation>
</comment>
<feature type="transmembrane region" description="Helical" evidence="7">
    <location>
        <begin position="223"/>
        <end position="242"/>
    </location>
</feature>
<dbReference type="CDD" id="cd06261">
    <property type="entry name" value="TM_PBP2"/>
    <property type="match status" value="1"/>
</dbReference>
<feature type="transmembrane region" description="Helical" evidence="7">
    <location>
        <begin position="279"/>
        <end position="300"/>
    </location>
</feature>
<evidence type="ECO:0000313" key="11">
    <source>
        <dbReference type="Proteomes" id="UP001501536"/>
    </source>
</evidence>
<dbReference type="Pfam" id="PF00528">
    <property type="entry name" value="BPD_transp_1"/>
    <property type="match status" value="1"/>
</dbReference>
<evidence type="ECO:0000313" key="10">
    <source>
        <dbReference type="EMBL" id="GAA3709242.1"/>
    </source>
</evidence>
<feature type="region of interest" description="Disordered" evidence="8">
    <location>
        <begin position="27"/>
        <end position="55"/>
    </location>
</feature>
<dbReference type="InterPro" id="IPR000515">
    <property type="entry name" value="MetI-like"/>
</dbReference>
<sequence length="309" mass="32494">MSASSETQDHRSNQVYGGTAHVSVGSYGSSAAGSGDTPEASGVAPQTGAASGRPRRQLLNTAGGRVLVGLIVPVAMLAAWYVTTAAGLFSPVQLPSPASVWSAADELVHRGELWNHIGISTQRVLLGFGIGGFLGLAVGSLVGLSRIADALFSPTIGAFRAVPSLAWVPLLILWMQIGEDSKVTLIAIGAFFPVFTTVYLALRHVDRNLIEAARAFGLRGLQLLTTVQLPAVVPSIFSGLRLALAQAWLFLVAAELIASSMGLGFLLTDSQYNGRTDRLLLAIVLLAVIGKTSDALLGLVERWAIRRWA</sequence>
<feature type="transmembrane region" description="Helical" evidence="7">
    <location>
        <begin position="157"/>
        <end position="177"/>
    </location>
</feature>
<evidence type="ECO:0000256" key="7">
    <source>
        <dbReference type="RuleBase" id="RU363032"/>
    </source>
</evidence>
<evidence type="ECO:0000256" key="8">
    <source>
        <dbReference type="SAM" id="MobiDB-lite"/>
    </source>
</evidence>
<feature type="domain" description="ABC transmembrane type-1" evidence="9">
    <location>
        <begin position="113"/>
        <end position="297"/>
    </location>
</feature>
<keyword evidence="5 7" id="KW-1133">Transmembrane helix</keyword>
<keyword evidence="3" id="KW-1003">Cell membrane</keyword>
<feature type="transmembrane region" description="Helical" evidence="7">
    <location>
        <begin position="183"/>
        <end position="202"/>
    </location>
</feature>
<evidence type="ECO:0000259" key="9">
    <source>
        <dbReference type="PROSITE" id="PS50928"/>
    </source>
</evidence>
<keyword evidence="2 7" id="KW-0813">Transport</keyword>
<dbReference type="PANTHER" id="PTHR30151">
    <property type="entry name" value="ALKANE SULFONATE ABC TRANSPORTER-RELATED, MEMBRANE SUBUNIT"/>
    <property type="match status" value="1"/>
</dbReference>
<dbReference type="Gene3D" id="1.10.3720.10">
    <property type="entry name" value="MetI-like"/>
    <property type="match status" value="1"/>
</dbReference>
<keyword evidence="4 7" id="KW-0812">Transmembrane</keyword>
<dbReference type="PROSITE" id="PS50928">
    <property type="entry name" value="ABC_TM1"/>
    <property type="match status" value="1"/>
</dbReference>
<accession>A0ABP7DTD2</accession>
<dbReference type="PANTHER" id="PTHR30151:SF39">
    <property type="entry name" value="ABC TRANSPORTER PERMEASE PROTEIN"/>
    <property type="match status" value="1"/>
</dbReference>
<gene>
    <name evidence="10" type="ORF">GCM10022377_23660</name>
</gene>
<comment type="caution">
    <text evidence="10">The sequence shown here is derived from an EMBL/GenBank/DDBJ whole genome shotgun (WGS) entry which is preliminary data.</text>
</comment>
<evidence type="ECO:0000256" key="2">
    <source>
        <dbReference type="ARBA" id="ARBA00022448"/>
    </source>
</evidence>
<feature type="transmembrane region" description="Helical" evidence="7">
    <location>
        <begin position="124"/>
        <end position="145"/>
    </location>
</feature>
<evidence type="ECO:0000256" key="1">
    <source>
        <dbReference type="ARBA" id="ARBA00004651"/>
    </source>
</evidence>
<proteinExistence type="inferred from homology"/>
<feature type="transmembrane region" description="Helical" evidence="7">
    <location>
        <begin position="248"/>
        <end position="267"/>
    </location>
</feature>
<dbReference type="Proteomes" id="UP001501536">
    <property type="component" value="Unassembled WGS sequence"/>
</dbReference>
<name>A0ABP7DTD2_9MICC</name>
<organism evidence="10 11">
    <name type="scientific">Zhihengliuella alba</name>
    <dbReference type="NCBI Taxonomy" id="547018"/>
    <lineage>
        <taxon>Bacteria</taxon>
        <taxon>Bacillati</taxon>
        <taxon>Actinomycetota</taxon>
        <taxon>Actinomycetes</taxon>
        <taxon>Micrococcales</taxon>
        <taxon>Micrococcaceae</taxon>
        <taxon>Zhihengliuella</taxon>
    </lineage>
</organism>
<evidence type="ECO:0000256" key="6">
    <source>
        <dbReference type="ARBA" id="ARBA00023136"/>
    </source>
</evidence>
<evidence type="ECO:0000256" key="5">
    <source>
        <dbReference type="ARBA" id="ARBA00022989"/>
    </source>
</evidence>
<dbReference type="SUPFAM" id="SSF161098">
    <property type="entry name" value="MetI-like"/>
    <property type="match status" value="1"/>
</dbReference>
<comment type="similarity">
    <text evidence="7">Belongs to the binding-protein-dependent transport system permease family.</text>
</comment>
<keyword evidence="11" id="KW-1185">Reference proteome</keyword>
<evidence type="ECO:0000256" key="3">
    <source>
        <dbReference type="ARBA" id="ARBA00022475"/>
    </source>
</evidence>
<evidence type="ECO:0000256" key="4">
    <source>
        <dbReference type="ARBA" id="ARBA00022692"/>
    </source>
</evidence>
<reference evidence="11" key="1">
    <citation type="journal article" date="2019" name="Int. J. Syst. Evol. Microbiol.">
        <title>The Global Catalogue of Microorganisms (GCM) 10K type strain sequencing project: providing services to taxonomists for standard genome sequencing and annotation.</title>
        <authorList>
            <consortium name="The Broad Institute Genomics Platform"/>
            <consortium name="The Broad Institute Genome Sequencing Center for Infectious Disease"/>
            <person name="Wu L."/>
            <person name="Ma J."/>
        </authorList>
    </citation>
    <scope>NUCLEOTIDE SEQUENCE [LARGE SCALE GENOMIC DNA]</scope>
    <source>
        <strain evidence="11">JCM 16961</strain>
    </source>
</reference>
<dbReference type="RefSeq" id="WP_344884843.1">
    <property type="nucleotide sequence ID" value="NZ_BAABCJ010000006.1"/>
</dbReference>
<dbReference type="EMBL" id="BAABCJ010000006">
    <property type="protein sequence ID" value="GAA3709242.1"/>
    <property type="molecule type" value="Genomic_DNA"/>
</dbReference>
<keyword evidence="6 7" id="KW-0472">Membrane</keyword>
<protein>
    <submittedName>
        <fullName evidence="10">ABC transporter permease</fullName>
    </submittedName>
</protein>
<feature type="transmembrane region" description="Helical" evidence="7">
    <location>
        <begin position="62"/>
        <end position="82"/>
    </location>
</feature>